<dbReference type="InterPro" id="IPR036390">
    <property type="entry name" value="WH_DNA-bd_sf"/>
</dbReference>
<proteinExistence type="predicted"/>
<sequence>MSSSSPDHQAGELSSSATKPTKPTQSERAQEQGQHGHDSRTRVIEKAEQILRLARGPEDHILHLAWAAADTANLAILVRFQIPQNIPLKKTISITDLSTATNLPADILRRTLRYAMLNDLFTEPAPDHFAHTPASAYLATRPHVADVVNIAARELMQITLHLSDGLELQQQQRRKGEKVAEDAAFKVTYPEFKDSNVFEFIGGDAELSERYHRYLAGRVKTERWHVRHLRGPPREKSADACGNAKQLGGSSAHTIVAIAPVCPPTTTFVVQDINLIALDQGRESIAAASAHGMVNGQHQATTKISPDLEQRTTFLPHDFFTPNPTPNADVYILRHILHGWSDADVLRILQNLVPALKRGAKVLVGEGLIPAEGSPAGGEGQVKRDGGQEKMVRMEDMFMLAVHGARERTAEDFARLFKQADPAFELIGVTGGQNGAFQSLIEFEYCSNAQSSLKE</sequence>
<dbReference type="PANTHER" id="PTHR43712:SF15">
    <property type="entry name" value="MONODICTYPHENONE CLUSTER TRANSCRIPTIONAL COACTIVATOR MDPA"/>
    <property type="match status" value="1"/>
</dbReference>
<evidence type="ECO:0000256" key="4">
    <source>
        <dbReference type="SAM" id="MobiDB-lite"/>
    </source>
</evidence>
<dbReference type="PROSITE" id="PS51683">
    <property type="entry name" value="SAM_OMT_II"/>
    <property type="match status" value="1"/>
</dbReference>
<keyword evidence="1" id="KW-0489">Methyltransferase</keyword>
<keyword evidence="2" id="KW-0808">Transferase</keyword>
<dbReference type="PANTHER" id="PTHR43712">
    <property type="entry name" value="PUTATIVE (AFU_ORTHOLOGUE AFUA_4G14580)-RELATED"/>
    <property type="match status" value="1"/>
</dbReference>
<dbReference type="Pfam" id="PF00891">
    <property type="entry name" value="Methyltransf_2"/>
    <property type="match status" value="1"/>
</dbReference>
<feature type="domain" description="O-methyltransferase C-terminal" evidence="5">
    <location>
        <begin position="299"/>
        <end position="420"/>
    </location>
</feature>
<feature type="compositionally biased region" description="Basic and acidic residues" evidence="4">
    <location>
        <begin position="28"/>
        <end position="42"/>
    </location>
</feature>
<name>A0A9W7VYC1_9PEZI</name>
<dbReference type="Gene3D" id="3.40.50.150">
    <property type="entry name" value="Vaccinia Virus protein VP39"/>
    <property type="match status" value="1"/>
</dbReference>
<gene>
    <name evidence="6" type="ORF">Tdes44962_MAKER00901</name>
</gene>
<dbReference type="InterPro" id="IPR001077">
    <property type="entry name" value="COMT_C"/>
</dbReference>
<evidence type="ECO:0000313" key="6">
    <source>
        <dbReference type="EMBL" id="KAH9815655.1"/>
    </source>
</evidence>
<comment type="caution">
    <text evidence="6">The sequence shown here is derived from an EMBL/GenBank/DDBJ whole genome shotgun (WGS) entry which is preliminary data.</text>
</comment>
<reference evidence="6 7" key="1">
    <citation type="journal article" date="2018" name="IMA Fungus">
        <title>IMA Genome-F 10: Nine draft genome sequences of Claviceps purpurea s.lat., including C. arundinis, C. humidiphila, and C. cf. spartinae, pseudomolecules for the pitch canker pathogen Fusarium circinatum, draft genome of Davidsoniella eucalypti, Grosmannia galeiformis, Quambalaria eucalypti, and Teratosphaeria destructans.</title>
        <authorList>
            <person name="Wingfield B.D."/>
            <person name="Liu M."/>
            <person name="Nguyen H.D."/>
            <person name="Lane F.A."/>
            <person name="Morgan S.W."/>
            <person name="De Vos L."/>
            <person name="Wilken P.M."/>
            <person name="Duong T.A."/>
            <person name="Aylward J."/>
            <person name="Coetzee M.P."/>
            <person name="Dadej K."/>
            <person name="De Beer Z.W."/>
            <person name="Findlay W."/>
            <person name="Havenga M."/>
            <person name="Kolarik M."/>
            <person name="Menzies J.G."/>
            <person name="Naidoo K."/>
            <person name="Pochopski O."/>
            <person name="Shoukouhi P."/>
            <person name="Santana Q.C."/>
            <person name="Seifert K.A."/>
            <person name="Soal N."/>
            <person name="Steenkamp E.T."/>
            <person name="Tatham C.T."/>
            <person name="van der Nest M.A."/>
            <person name="Wingfield M.J."/>
        </authorList>
    </citation>
    <scope>NUCLEOTIDE SEQUENCE [LARGE SCALE GENOMIC DNA]</scope>
    <source>
        <strain evidence="6">CMW44962</strain>
    </source>
</reference>
<dbReference type="SUPFAM" id="SSF53335">
    <property type="entry name" value="S-adenosyl-L-methionine-dependent methyltransferases"/>
    <property type="match status" value="1"/>
</dbReference>
<reference evidence="6 7" key="2">
    <citation type="journal article" date="2021" name="Curr. Genet.">
        <title>Genetic response to nitrogen starvation in the aggressive Eucalyptus foliar pathogen Teratosphaeria destructans.</title>
        <authorList>
            <person name="Havenga M."/>
            <person name="Wingfield B.D."/>
            <person name="Wingfield M.J."/>
            <person name="Dreyer L.L."/>
            <person name="Roets F."/>
            <person name="Aylward J."/>
        </authorList>
    </citation>
    <scope>NUCLEOTIDE SEQUENCE [LARGE SCALE GENOMIC DNA]</scope>
    <source>
        <strain evidence="6">CMW44962</strain>
    </source>
</reference>
<evidence type="ECO:0000256" key="1">
    <source>
        <dbReference type="ARBA" id="ARBA00022603"/>
    </source>
</evidence>
<dbReference type="OrthoDB" id="1606438at2759"/>
<dbReference type="SUPFAM" id="SSF46785">
    <property type="entry name" value="Winged helix' DNA-binding domain"/>
    <property type="match status" value="1"/>
</dbReference>
<feature type="region of interest" description="Disordered" evidence="4">
    <location>
        <begin position="1"/>
        <end position="42"/>
    </location>
</feature>
<keyword evidence="3" id="KW-0949">S-adenosyl-L-methionine</keyword>
<evidence type="ECO:0000259" key="5">
    <source>
        <dbReference type="Pfam" id="PF00891"/>
    </source>
</evidence>
<dbReference type="InterPro" id="IPR036388">
    <property type="entry name" value="WH-like_DNA-bd_sf"/>
</dbReference>
<feature type="compositionally biased region" description="Polar residues" evidence="4">
    <location>
        <begin position="1"/>
        <end position="27"/>
    </location>
</feature>
<dbReference type="Proteomes" id="UP001138500">
    <property type="component" value="Unassembled WGS sequence"/>
</dbReference>
<evidence type="ECO:0000256" key="3">
    <source>
        <dbReference type="ARBA" id="ARBA00022691"/>
    </source>
</evidence>
<dbReference type="InterPro" id="IPR029063">
    <property type="entry name" value="SAM-dependent_MTases_sf"/>
</dbReference>
<evidence type="ECO:0000313" key="7">
    <source>
        <dbReference type="Proteomes" id="UP001138500"/>
    </source>
</evidence>
<organism evidence="6 7">
    <name type="scientific">Teratosphaeria destructans</name>
    <dbReference type="NCBI Taxonomy" id="418781"/>
    <lineage>
        <taxon>Eukaryota</taxon>
        <taxon>Fungi</taxon>
        <taxon>Dikarya</taxon>
        <taxon>Ascomycota</taxon>
        <taxon>Pezizomycotina</taxon>
        <taxon>Dothideomycetes</taxon>
        <taxon>Dothideomycetidae</taxon>
        <taxon>Mycosphaerellales</taxon>
        <taxon>Teratosphaeriaceae</taxon>
        <taxon>Teratosphaeria</taxon>
    </lineage>
</organism>
<dbReference type="GO" id="GO:0032259">
    <property type="term" value="P:methylation"/>
    <property type="evidence" value="ECO:0007669"/>
    <property type="project" value="UniProtKB-KW"/>
</dbReference>
<dbReference type="InterPro" id="IPR016461">
    <property type="entry name" value="COMT-like"/>
</dbReference>
<dbReference type="Gene3D" id="1.10.10.10">
    <property type="entry name" value="Winged helix-like DNA-binding domain superfamily/Winged helix DNA-binding domain"/>
    <property type="match status" value="1"/>
</dbReference>
<evidence type="ECO:0000256" key="2">
    <source>
        <dbReference type="ARBA" id="ARBA00022679"/>
    </source>
</evidence>
<dbReference type="GO" id="GO:0008171">
    <property type="term" value="F:O-methyltransferase activity"/>
    <property type="evidence" value="ECO:0007669"/>
    <property type="project" value="InterPro"/>
</dbReference>
<dbReference type="EMBL" id="RIBY02002422">
    <property type="protein sequence ID" value="KAH9815655.1"/>
    <property type="molecule type" value="Genomic_DNA"/>
</dbReference>
<dbReference type="AlphaFoldDB" id="A0A9W7VYC1"/>
<keyword evidence="7" id="KW-1185">Reference proteome</keyword>
<accession>A0A9W7VYC1</accession>
<protein>
    <submittedName>
        <fullName evidence="6">O-methyltransferase</fullName>
    </submittedName>
</protein>